<dbReference type="EMBL" id="CAJVPT010014002">
    <property type="protein sequence ID" value="CAG8600874.1"/>
    <property type="molecule type" value="Genomic_DNA"/>
</dbReference>
<reference evidence="1" key="1">
    <citation type="submission" date="2021-06" db="EMBL/GenBank/DDBJ databases">
        <authorList>
            <person name="Kallberg Y."/>
            <person name="Tangrot J."/>
            <person name="Rosling A."/>
        </authorList>
    </citation>
    <scope>NUCLEOTIDE SEQUENCE</scope>
    <source>
        <strain evidence="1">CL356</strain>
    </source>
</reference>
<evidence type="ECO:0000313" key="1">
    <source>
        <dbReference type="EMBL" id="CAG8600874.1"/>
    </source>
</evidence>
<dbReference type="Proteomes" id="UP000789525">
    <property type="component" value="Unassembled WGS sequence"/>
</dbReference>
<accession>A0ACA9MLT2</accession>
<organism evidence="1 2">
    <name type="scientific">Acaulospora colombiana</name>
    <dbReference type="NCBI Taxonomy" id="27376"/>
    <lineage>
        <taxon>Eukaryota</taxon>
        <taxon>Fungi</taxon>
        <taxon>Fungi incertae sedis</taxon>
        <taxon>Mucoromycota</taxon>
        <taxon>Glomeromycotina</taxon>
        <taxon>Glomeromycetes</taxon>
        <taxon>Diversisporales</taxon>
        <taxon>Acaulosporaceae</taxon>
        <taxon>Acaulospora</taxon>
    </lineage>
</organism>
<feature type="non-terminal residue" evidence="1">
    <location>
        <position position="1"/>
    </location>
</feature>
<protein>
    <submittedName>
        <fullName evidence="1">7826_t:CDS:1</fullName>
    </submittedName>
</protein>
<proteinExistence type="predicted"/>
<keyword evidence="2" id="KW-1185">Reference proteome</keyword>
<comment type="caution">
    <text evidence="1">The sequence shown here is derived from an EMBL/GenBank/DDBJ whole genome shotgun (WGS) entry which is preliminary data.</text>
</comment>
<sequence length="246" mass="27647">KGYFNISVDIALPFVVFWRFAKPLLAPFLNPMEDIQQKPRIIVSWGKERIYIDFEENGAGSLEKTTLKQLKERLKNITGVPVNGQKLLFSGAMMKDETAALASFGLHPSSKVLLLGTRPNARDLAQTTNGSPEEHALITRISLSVEKTNATLISQIESFESSVAIYLSSTDHDLATRSKLMDTHHFIIETLMQSLLTLDSVVCPPEFETARQKRKEAVKYTQGLIDRVDVVKEQLTQFQLQNPPFN</sequence>
<name>A0ACA9MLT2_9GLOM</name>
<gene>
    <name evidence="1" type="ORF">ACOLOM_LOCUS6676</name>
</gene>
<evidence type="ECO:0000313" key="2">
    <source>
        <dbReference type="Proteomes" id="UP000789525"/>
    </source>
</evidence>